<dbReference type="Gene3D" id="1.10.840.10">
    <property type="entry name" value="Ras guanine-nucleotide exchange factors catalytic domain"/>
    <property type="match status" value="1"/>
</dbReference>
<evidence type="ECO:0000259" key="2">
    <source>
        <dbReference type="PROSITE" id="PS50009"/>
    </source>
</evidence>
<dbReference type="InterPro" id="IPR023578">
    <property type="entry name" value="Ras_GEF_dom_sf"/>
</dbReference>
<gene>
    <name evidence="3" type="ORF">RDB_LOCUS131077</name>
</gene>
<proteinExistence type="predicted"/>
<evidence type="ECO:0000313" key="3">
    <source>
        <dbReference type="EMBL" id="CAE6452541.1"/>
    </source>
</evidence>
<feature type="domain" description="Ras-GEF" evidence="2">
    <location>
        <begin position="244"/>
        <end position="474"/>
    </location>
</feature>
<dbReference type="GO" id="GO:0007264">
    <property type="term" value="P:small GTPase-mediated signal transduction"/>
    <property type="evidence" value="ECO:0007669"/>
    <property type="project" value="InterPro"/>
</dbReference>
<dbReference type="Proteomes" id="UP000663841">
    <property type="component" value="Unassembled WGS sequence"/>
</dbReference>
<dbReference type="Pfam" id="PF00617">
    <property type="entry name" value="RasGEF"/>
    <property type="match status" value="1"/>
</dbReference>
<organism evidence="3 4">
    <name type="scientific">Rhizoctonia solani</name>
    <dbReference type="NCBI Taxonomy" id="456999"/>
    <lineage>
        <taxon>Eukaryota</taxon>
        <taxon>Fungi</taxon>
        <taxon>Dikarya</taxon>
        <taxon>Basidiomycota</taxon>
        <taxon>Agaricomycotina</taxon>
        <taxon>Agaricomycetes</taxon>
        <taxon>Cantharellales</taxon>
        <taxon>Ceratobasidiaceae</taxon>
        <taxon>Rhizoctonia</taxon>
    </lineage>
</organism>
<accession>A0A8H3BCK1</accession>
<reference evidence="3" key="1">
    <citation type="submission" date="2021-01" db="EMBL/GenBank/DDBJ databases">
        <authorList>
            <person name="Kaushik A."/>
        </authorList>
    </citation>
    <scope>NUCLEOTIDE SEQUENCE</scope>
    <source>
        <strain evidence="3">AG3-T5</strain>
    </source>
</reference>
<evidence type="ECO:0000256" key="1">
    <source>
        <dbReference type="PROSITE-ProRule" id="PRU00168"/>
    </source>
</evidence>
<keyword evidence="1" id="KW-0344">Guanine-nucleotide releasing factor</keyword>
<comment type="caution">
    <text evidence="3">The sequence shown here is derived from an EMBL/GenBank/DDBJ whole genome shotgun (WGS) entry which is preliminary data.</text>
</comment>
<protein>
    <recommendedName>
        <fullName evidence="2">Ras-GEF domain-containing protein</fullName>
    </recommendedName>
</protein>
<dbReference type="InterPro" id="IPR001895">
    <property type="entry name" value="RASGEF_cat_dom"/>
</dbReference>
<dbReference type="AlphaFoldDB" id="A0A8H3BCK1"/>
<sequence>MGVLQLEWFGNYTMTSINGGPTQQGSGTGFVKCTMLRSPLYQPRALLSEGEKLDPAHARCDSRSMSDLIATGNREDVPQSNEYQGVSQNWTPQFSSSIQNRAHSFRSARATETSSAFTKLMSLVRQALSSNADHGPTILILHLLNGPAALWGCLCECIIAAIRSSTAGLVQEFITLIRVWIKCCRLPPSILREIKELSDNLLSTINVSEGQSLSNDLETIVMFGLMEDRAMWTCPISERGFEKTPGCVADILGYMEAEVRTKYLEAEITGLYAWRCKLHTDNVRDRRVFPFQTMVSIWTKSCILFQGNELRGTHERTGMIKYFIDIAKECQKLKNFATTHSILMSLQELDLQSLKITRRNIDKKDLRAIGRLRFEIPEQSQGQSSRNMVWPEPESMVTLPSDLDPNLVNEINAYNSNPDKRMSIEDCKNLLARLCPRNTLEEHRLRTNIMKDELRMGAMSIWSSIQRASEQSQLQRLHGFAQTMNRLQDMEVAEQERTRAAILF</sequence>
<dbReference type="SUPFAM" id="SSF48366">
    <property type="entry name" value="Ras GEF"/>
    <property type="match status" value="1"/>
</dbReference>
<dbReference type="PROSITE" id="PS50009">
    <property type="entry name" value="RASGEF_CAT"/>
    <property type="match status" value="1"/>
</dbReference>
<name>A0A8H3BCK1_9AGAM</name>
<dbReference type="EMBL" id="CAJMWW010000162">
    <property type="protein sequence ID" value="CAE6452541.1"/>
    <property type="molecule type" value="Genomic_DNA"/>
</dbReference>
<evidence type="ECO:0000313" key="4">
    <source>
        <dbReference type="Proteomes" id="UP000663841"/>
    </source>
</evidence>
<dbReference type="InterPro" id="IPR036964">
    <property type="entry name" value="RASGEF_cat_dom_sf"/>
</dbReference>
<dbReference type="GO" id="GO:0005085">
    <property type="term" value="F:guanyl-nucleotide exchange factor activity"/>
    <property type="evidence" value="ECO:0007669"/>
    <property type="project" value="UniProtKB-KW"/>
</dbReference>